<evidence type="ECO:0000313" key="3">
    <source>
        <dbReference type="Proteomes" id="UP000746535"/>
    </source>
</evidence>
<comment type="caution">
    <text evidence="2">The sequence shown here is derived from an EMBL/GenBank/DDBJ whole genome shotgun (WGS) entry which is preliminary data.</text>
</comment>
<dbReference type="CDD" id="cd01292">
    <property type="entry name" value="metallo-dependent_hydrolases"/>
    <property type="match status" value="1"/>
</dbReference>
<dbReference type="InterPro" id="IPR032466">
    <property type="entry name" value="Metal_Hydrolase"/>
</dbReference>
<reference evidence="2 3" key="1">
    <citation type="submission" date="2020-03" db="EMBL/GenBank/DDBJ databases">
        <authorList>
            <person name="Wang L."/>
            <person name="He N."/>
            <person name="Li Y."/>
            <person name="Fang Y."/>
            <person name="Zhang F."/>
        </authorList>
    </citation>
    <scope>NUCLEOTIDE SEQUENCE [LARGE SCALE GENOMIC DNA]</scope>
    <source>
        <strain evidence="3">hsmgli-8</strain>
    </source>
</reference>
<organism evidence="2 3">
    <name type="scientific">Pseudomonas quercus</name>
    <dbReference type="NCBI Taxonomy" id="2722792"/>
    <lineage>
        <taxon>Bacteria</taxon>
        <taxon>Pseudomonadati</taxon>
        <taxon>Pseudomonadota</taxon>
        <taxon>Gammaproteobacteria</taxon>
        <taxon>Pseudomonadales</taxon>
        <taxon>Pseudomonadaceae</taxon>
        <taxon>Pseudomonas</taxon>
    </lineage>
</organism>
<dbReference type="PANTHER" id="PTHR43135:SF3">
    <property type="entry name" value="ALPHA-D-RIBOSE 1-METHYLPHOSPHONATE 5-TRIPHOSPHATE DIPHOSPHATASE"/>
    <property type="match status" value="1"/>
</dbReference>
<sequence length="399" mass="42127">MPSTGPYISIIHNIGTFLTGDLQTPIIEANTIVCTNGVISYIGQSEDIDFSQANLVINAKKTTIMPGLIDNHTHPTLGEFSPRSGNHNWIWHSLQGGVTTMISAGEVHVPGLPTDKVGTIAMAIATQRSFSRARPSGVKMEAGAPLLVEDFMEEDFSLMSIHGIRQLGEVGIGPVKSARKAAELVKLSRKHGITSITHTGGPSISTSKKMGANEILEIAPDIIGHINGGYTALAPREIRCLCEGCLGALEIVHNGNEFAAVTTLNYARELNQLDRIVIGTDSPAGSGIPALGMLRTVALLSSFGGVPSEKVICFATGNTAHVRKLNRGILAVGKEADILIACAPLGGAEPNVLGSLNNGDIPSITAILIDGRLIIRQSKNSPPPSVSPEITLNRDTFYI</sequence>
<dbReference type="InterPro" id="IPR051781">
    <property type="entry name" value="Metallo-dep_Hydrolase"/>
</dbReference>
<accession>A0ABX0YHD1</accession>
<dbReference type="SUPFAM" id="SSF51338">
    <property type="entry name" value="Composite domain of metallo-dependent hydrolases"/>
    <property type="match status" value="1"/>
</dbReference>
<keyword evidence="3" id="KW-1185">Reference proteome</keyword>
<dbReference type="EMBL" id="JAAVJI010000013">
    <property type="protein sequence ID" value="NJP02851.1"/>
    <property type="molecule type" value="Genomic_DNA"/>
</dbReference>
<evidence type="ECO:0000259" key="1">
    <source>
        <dbReference type="Pfam" id="PF01979"/>
    </source>
</evidence>
<dbReference type="Gene3D" id="3.20.20.140">
    <property type="entry name" value="Metal-dependent hydrolases"/>
    <property type="match status" value="1"/>
</dbReference>
<name>A0ABX0YHD1_9PSED</name>
<dbReference type="InterPro" id="IPR011059">
    <property type="entry name" value="Metal-dep_hydrolase_composite"/>
</dbReference>
<protein>
    <submittedName>
        <fullName evidence="2">Amidohydrolase family protein</fullName>
    </submittedName>
</protein>
<dbReference type="InterPro" id="IPR006680">
    <property type="entry name" value="Amidohydro-rel"/>
</dbReference>
<proteinExistence type="predicted"/>
<evidence type="ECO:0000313" key="2">
    <source>
        <dbReference type="EMBL" id="NJP02851.1"/>
    </source>
</evidence>
<dbReference type="PANTHER" id="PTHR43135">
    <property type="entry name" value="ALPHA-D-RIBOSE 1-METHYLPHOSPHONATE 5-TRIPHOSPHATE DIPHOSPHATASE"/>
    <property type="match status" value="1"/>
</dbReference>
<dbReference type="Gene3D" id="2.30.40.10">
    <property type="entry name" value="Urease, subunit C, domain 1"/>
    <property type="match status" value="1"/>
</dbReference>
<dbReference type="Proteomes" id="UP000746535">
    <property type="component" value="Unassembled WGS sequence"/>
</dbReference>
<feature type="domain" description="Amidohydrolase-related" evidence="1">
    <location>
        <begin position="63"/>
        <end position="341"/>
    </location>
</feature>
<gene>
    <name evidence="2" type="ORF">HBH25_18570</name>
</gene>
<dbReference type="SUPFAM" id="SSF51556">
    <property type="entry name" value="Metallo-dependent hydrolases"/>
    <property type="match status" value="1"/>
</dbReference>
<dbReference type="Pfam" id="PF01979">
    <property type="entry name" value="Amidohydro_1"/>
    <property type="match status" value="1"/>
</dbReference>